<dbReference type="PROSITE" id="PS51186">
    <property type="entry name" value="GNAT"/>
    <property type="match status" value="1"/>
</dbReference>
<protein>
    <recommendedName>
        <fullName evidence="1">N-acetyltransferase domain-containing protein</fullName>
    </recommendedName>
</protein>
<reference evidence="2 3" key="1">
    <citation type="journal article" date="2019" name="Int. J. Syst. Evol. Microbiol.">
        <title>The Global Catalogue of Microorganisms (GCM) 10K type strain sequencing project: providing services to taxonomists for standard genome sequencing and annotation.</title>
        <authorList>
            <consortium name="The Broad Institute Genomics Platform"/>
            <consortium name="The Broad Institute Genome Sequencing Center for Infectious Disease"/>
            <person name="Wu L."/>
            <person name="Ma J."/>
        </authorList>
    </citation>
    <scope>NUCLEOTIDE SEQUENCE [LARGE SCALE GENOMIC DNA]</scope>
    <source>
        <strain evidence="2 3">JCM 1407</strain>
    </source>
</reference>
<evidence type="ECO:0000259" key="1">
    <source>
        <dbReference type="PROSITE" id="PS51186"/>
    </source>
</evidence>
<feature type="domain" description="N-acetyltransferase" evidence="1">
    <location>
        <begin position="2"/>
        <end position="143"/>
    </location>
</feature>
<dbReference type="InterPro" id="IPR016181">
    <property type="entry name" value="Acyl_CoA_acyltransferase"/>
</dbReference>
<dbReference type="Pfam" id="PF00583">
    <property type="entry name" value="Acetyltransf_1"/>
    <property type="match status" value="1"/>
</dbReference>
<gene>
    <name evidence="2" type="ORF">GCM10008906_23570</name>
</gene>
<sequence>MITLEKFDSSKLETAAEYIQKVYSNPTWGEKWTLERAKKRVKYITSNLTSLAYTIKKEEDIVGFMFGKLDIIGEDDIFYLDELFINPSFQRKGYGLQALNKLETELKARNINKIELHTIDDDVKFYNKCGYTKSPYIHFEKKL</sequence>
<evidence type="ECO:0000313" key="2">
    <source>
        <dbReference type="EMBL" id="GAA0741843.1"/>
    </source>
</evidence>
<name>A0ABN1JKL6_9CLOT</name>
<organism evidence="2 3">
    <name type="scientific">Clostridium oceanicum</name>
    <dbReference type="NCBI Taxonomy" id="1543"/>
    <lineage>
        <taxon>Bacteria</taxon>
        <taxon>Bacillati</taxon>
        <taxon>Bacillota</taxon>
        <taxon>Clostridia</taxon>
        <taxon>Eubacteriales</taxon>
        <taxon>Clostridiaceae</taxon>
        <taxon>Clostridium</taxon>
    </lineage>
</organism>
<proteinExistence type="predicted"/>
<dbReference type="InterPro" id="IPR000182">
    <property type="entry name" value="GNAT_dom"/>
</dbReference>
<accession>A0ABN1JKL6</accession>
<dbReference type="Gene3D" id="3.40.630.30">
    <property type="match status" value="1"/>
</dbReference>
<dbReference type="EMBL" id="BAAACG010000010">
    <property type="protein sequence ID" value="GAA0741843.1"/>
    <property type="molecule type" value="Genomic_DNA"/>
</dbReference>
<evidence type="ECO:0000313" key="3">
    <source>
        <dbReference type="Proteomes" id="UP001501510"/>
    </source>
</evidence>
<comment type="caution">
    <text evidence="2">The sequence shown here is derived from an EMBL/GenBank/DDBJ whole genome shotgun (WGS) entry which is preliminary data.</text>
</comment>
<dbReference type="RefSeq" id="WP_343761810.1">
    <property type="nucleotide sequence ID" value="NZ_BAAACG010000010.1"/>
</dbReference>
<dbReference type="SUPFAM" id="SSF55729">
    <property type="entry name" value="Acyl-CoA N-acyltransferases (Nat)"/>
    <property type="match status" value="1"/>
</dbReference>
<dbReference type="Proteomes" id="UP001501510">
    <property type="component" value="Unassembled WGS sequence"/>
</dbReference>
<dbReference type="CDD" id="cd04301">
    <property type="entry name" value="NAT_SF"/>
    <property type="match status" value="1"/>
</dbReference>
<keyword evidence="3" id="KW-1185">Reference proteome</keyword>